<feature type="compositionally biased region" description="Acidic residues" evidence="1">
    <location>
        <begin position="323"/>
        <end position="337"/>
    </location>
</feature>
<protein>
    <submittedName>
        <fullName evidence="2">Uncharacterized protein</fullName>
    </submittedName>
</protein>
<evidence type="ECO:0000256" key="1">
    <source>
        <dbReference type="SAM" id="MobiDB-lite"/>
    </source>
</evidence>
<dbReference type="HOGENOM" id="CLU_065616_0_0_1"/>
<dbReference type="InParanoid" id="A0A067P7P7"/>
<name>A0A067P7P7_9AGAM</name>
<accession>A0A067P7P7</accession>
<dbReference type="EMBL" id="KL197772">
    <property type="protein sequence ID" value="KDQ49845.1"/>
    <property type="molecule type" value="Genomic_DNA"/>
</dbReference>
<feature type="region of interest" description="Disordered" evidence="1">
    <location>
        <begin position="268"/>
        <end position="361"/>
    </location>
</feature>
<dbReference type="AlphaFoldDB" id="A0A067P7P7"/>
<feature type="compositionally biased region" description="Low complexity" evidence="1">
    <location>
        <begin position="293"/>
        <end position="304"/>
    </location>
</feature>
<gene>
    <name evidence="2" type="ORF">JAAARDRAFT_51571</name>
</gene>
<dbReference type="Proteomes" id="UP000027265">
    <property type="component" value="Unassembled WGS sequence"/>
</dbReference>
<feature type="compositionally biased region" description="Basic residues" evidence="1">
    <location>
        <begin position="278"/>
        <end position="292"/>
    </location>
</feature>
<evidence type="ECO:0000313" key="3">
    <source>
        <dbReference type="Proteomes" id="UP000027265"/>
    </source>
</evidence>
<reference evidence="3" key="1">
    <citation type="journal article" date="2014" name="Proc. Natl. Acad. Sci. U.S.A.">
        <title>Extensive sampling of basidiomycete genomes demonstrates inadequacy of the white-rot/brown-rot paradigm for wood decay fungi.</title>
        <authorList>
            <person name="Riley R."/>
            <person name="Salamov A.A."/>
            <person name="Brown D.W."/>
            <person name="Nagy L.G."/>
            <person name="Floudas D."/>
            <person name="Held B.W."/>
            <person name="Levasseur A."/>
            <person name="Lombard V."/>
            <person name="Morin E."/>
            <person name="Otillar R."/>
            <person name="Lindquist E.A."/>
            <person name="Sun H."/>
            <person name="LaButti K.M."/>
            <person name="Schmutz J."/>
            <person name="Jabbour D."/>
            <person name="Luo H."/>
            <person name="Baker S.E."/>
            <person name="Pisabarro A.G."/>
            <person name="Walton J.D."/>
            <person name="Blanchette R.A."/>
            <person name="Henrissat B."/>
            <person name="Martin F."/>
            <person name="Cullen D."/>
            <person name="Hibbett D.S."/>
            <person name="Grigoriev I.V."/>
        </authorList>
    </citation>
    <scope>NUCLEOTIDE SEQUENCE [LARGE SCALE GENOMIC DNA]</scope>
    <source>
        <strain evidence="3">MUCL 33604</strain>
    </source>
</reference>
<keyword evidence="3" id="KW-1185">Reference proteome</keyword>
<organism evidence="2 3">
    <name type="scientific">Jaapia argillacea MUCL 33604</name>
    <dbReference type="NCBI Taxonomy" id="933084"/>
    <lineage>
        <taxon>Eukaryota</taxon>
        <taxon>Fungi</taxon>
        <taxon>Dikarya</taxon>
        <taxon>Basidiomycota</taxon>
        <taxon>Agaricomycotina</taxon>
        <taxon>Agaricomycetes</taxon>
        <taxon>Agaricomycetidae</taxon>
        <taxon>Jaapiales</taxon>
        <taxon>Jaapiaceae</taxon>
        <taxon>Jaapia</taxon>
    </lineage>
</organism>
<feature type="compositionally biased region" description="Basic and acidic residues" evidence="1">
    <location>
        <begin position="338"/>
        <end position="350"/>
    </location>
</feature>
<sequence>MPPRQEAPSYDLTDIDVLIDFHEQYKAAKRHQHKPLLDEATQAIVTCLEAVGLVTTKVKMSITKAVSNWMLNEVPNSVSDLIGFFMRKWSPKSVLEYLMFEDIKKRQQEKKHESDNPEGTFKYYQIVVSELMRGLDPDVKREHEKFAAEWNRLGPPPTMQQSVDTLGCGFLQENEAFEESEALVHWARWLKTEIMQQSGGKSGVPWAQVSQEPELWMDPKWIPSSGVLWDPSRMHRDYSYDMLMKLNNTAQNGVFRWTWTSKILEEARKAPPFNPKAQKGKGKEKHSRKTKSTSKQTNTNSTGSGQSITTRSEGKSKAKTVPEDETEDEIASMEEEDYHTSNEEGDKGDGSDVAGSDGEGR</sequence>
<proteinExistence type="predicted"/>
<evidence type="ECO:0000313" key="2">
    <source>
        <dbReference type="EMBL" id="KDQ49845.1"/>
    </source>
</evidence>
<feature type="compositionally biased region" description="Basic and acidic residues" evidence="1">
    <location>
        <begin position="312"/>
        <end position="322"/>
    </location>
</feature>